<dbReference type="NCBIfam" id="TIGR04056">
    <property type="entry name" value="OMP_RagA_SusC"/>
    <property type="match status" value="1"/>
</dbReference>
<keyword evidence="6 8" id="KW-0472">Membrane</keyword>
<dbReference type="SUPFAM" id="SSF49464">
    <property type="entry name" value="Carboxypeptidase regulatory domain-like"/>
    <property type="match status" value="1"/>
</dbReference>
<feature type="signal peptide" evidence="10">
    <location>
        <begin position="1"/>
        <end position="34"/>
    </location>
</feature>
<dbReference type="InterPro" id="IPR039426">
    <property type="entry name" value="TonB-dep_rcpt-like"/>
</dbReference>
<dbReference type="Pfam" id="PF13715">
    <property type="entry name" value="CarbopepD_reg_2"/>
    <property type="match status" value="1"/>
</dbReference>
<feature type="domain" description="TonB-dependent receptor plug" evidence="12">
    <location>
        <begin position="127"/>
        <end position="233"/>
    </location>
</feature>
<organism evidence="13 14">
    <name type="scientific">Cellulophaga algicola (strain DSM 14237 / IC166 / ACAM 630)</name>
    <dbReference type="NCBI Taxonomy" id="688270"/>
    <lineage>
        <taxon>Bacteria</taxon>
        <taxon>Pseudomonadati</taxon>
        <taxon>Bacteroidota</taxon>
        <taxon>Flavobacteriia</taxon>
        <taxon>Flavobacteriales</taxon>
        <taxon>Flavobacteriaceae</taxon>
        <taxon>Cellulophaga</taxon>
    </lineage>
</organism>
<evidence type="ECO:0000256" key="9">
    <source>
        <dbReference type="RuleBase" id="RU003357"/>
    </source>
</evidence>
<dbReference type="AlphaFoldDB" id="E6X937"/>
<reference evidence="13 14" key="1">
    <citation type="journal article" date="2010" name="Stand. Genomic Sci.">
        <title>Complete genome sequence of Cellulophaga algicola type strain (IC166).</title>
        <authorList>
            <person name="Abt B."/>
            <person name="Lu M."/>
            <person name="Misra M."/>
            <person name="Han C."/>
            <person name="Nolan M."/>
            <person name="Lucas S."/>
            <person name="Hammon N."/>
            <person name="Deshpande S."/>
            <person name="Cheng J.F."/>
            <person name="Tapia R."/>
            <person name="Goodwin L."/>
            <person name="Pitluck S."/>
            <person name="Liolios K."/>
            <person name="Pagani I."/>
            <person name="Ivanova N."/>
            <person name="Mavromatis K."/>
            <person name="Ovchinikova G."/>
            <person name="Pati A."/>
            <person name="Chen A."/>
            <person name="Palaniappan K."/>
            <person name="Land M."/>
            <person name="Hauser L."/>
            <person name="Chang Y.J."/>
            <person name="Jeffries C.D."/>
            <person name="Detter J.C."/>
            <person name="Brambilla E."/>
            <person name="Rohde M."/>
            <person name="Tindall B.J."/>
            <person name="Goker M."/>
            <person name="Woyke T."/>
            <person name="Bristow J."/>
            <person name="Eisen J.A."/>
            <person name="Markowitz V."/>
            <person name="Hugenholtz P."/>
            <person name="Kyrpides N.C."/>
            <person name="Klenk H.P."/>
            <person name="Lapidus A."/>
        </authorList>
    </citation>
    <scope>NUCLEOTIDE SEQUENCE [LARGE SCALE GENOMIC DNA]</scope>
    <source>
        <strain evidence="14">DSM 14237 / IC166 / ACAM 630</strain>
    </source>
</reference>
<dbReference type="Gene3D" id="2.60.40.1120">
    <property type="entry name" value="Carboxypeptidase-like, regulatory domain"/>
    <property type="match status" value="1"/>
</dbReference>
<comment type="similarity">
    <text evidence="8 9">Belongs to the TonB-dependent receptor family.</text>
</comment>
<dbReference type="eggNOG" id="COG4771">
    <property type="taxonomic scope" value="Bacteria"/>
</dbReference>
<accession>E6X937</accession>
<keyword evidence="5 9" id="KW-0798">TonB box</keyword>
<dbReference type="InterPro" id="IPR008969">
    <property type="entry name" value="CarboxyPept-like_regulatory"/>
</dbReference>
<dbReference type="eggNOG" id="COG4206">
    <property type="taxonomic scope" value="Bacteria"/>
</dbReference>
<dbReference type="PROSITE" id="PS52016">
    <property type="entry name" value="TONB_DEPENDENT_REC_3"/>
    <property type="match status" value="1"/>
</dbReference>
<dbReference type="NCBIfam" id="TIGR04057">
    <property type="entry name" value="SusC_RagA_signa"/>
    <property type="match status" value="1"/>
</dbReference>
<dbReference type="KEGG" id="cao:Celal_3586"/>
<dbReference type="OrthoDB" id="9768177at2"/>
<dbReference type="Gene3D" id="2.40.170.20">
    <property type="entry name" value="TonB-dependent receptor, beta-barrel domain"/>
    <property type="match status" value="1"/>
</dbReference>
<keyword evidence="2 8" id="KW-0813">Transport</keyword>
<dbReference type="InterPro" id="IPR012910">
    <property type="entry name" value="Plug_dom"/>
</dbReference>
<dbReference type="InterPro" id="IPR023997">
    <property type="entry name" value="TonB-dep_OMP_SusC/RagA_CS"/>
</dbReference>
<dbReference type="RefSeq" id="WP_013552298.1">
    <property type="nucleotide sequence ID" value="NC_014934.1"/>
</dbReference>
<evidence type="ECO:0000256" key="10">
    <source>
        <dbReference type="SAM" id="SignalP"/>
    </source>
</evidence>
<evidence type="ECO:0000256" key="7">
    <source>
        <dbReference type="ARBA" id="ARBA00023237"/>
    </source>
</evidence>
<keyword evidence="3 8" id="KW-1134">Transmembrane beta strand</keyword>
<feature type="chain" id="PRO_5003212711" evidence="10">
    <location>
        <begin position="35"/>
        <end position="1004"/>
    </location>
</feature>
<keyword evidence="7 8" id="KW-0998">Cell outer membrane</keyword>
<protein>
    <submittedName>
        <fullName evidence="13">TonB-dependent receptor plug</fullName>
    </submittedName>
</protein>
<dbReference type="HOGENOM" id="CLU_004317_0_2_10"/>
<sequence length="1004" mass="110071">MKKSKQKNAVLRFSEHAKLILALSLCFIFSTSNAQETSITGKVLDNTGTPLPGVNIVVKGTATGTQTDFDGAYTIQAGSTQTLVFSYIGLKQKSILVGSQSTIDVTLEDDYAVLDAVVVVGYGTKKKSDIISSVVTVAPEDLVKVATSDVGEMLRGKAAGVQVTLASGAPGGSSSITIRGQRSITGGNEPIVIADGVRIGSINDINANDIASLEVLKDAAAQAIYGARASNGVILITTKRGKEGKISLSYNGFSGIQTINRNFDIYSGAEFAQLKREAFRTNNGGEFRPDNEIFSALELESVQTGSYVNWEDLILRTGHTQNHAINVSSGTDKFSIFSSINYINTEGVVPNSDYNKIGLRLNADQKINDWLKVGLNTSFQFSETNNPNNDGVILNSITTAPLGNAYNADGTLRYLPGGFEENKNPLIDLNETTNLVNERNDILNLFVDVSPFQGFNYRLNASRRSWNYKRKSYNTTESLSGIANNGQGSGSVQFQDNVEWQLENILTYKLDIKDVHHFDFTAVQSISETEYYSFENASERIPNDILGINGLEGAFLNTQAVSANKRGIVSAVGRVEYNYDNRYYFTASGRADGSTVFGRNNKWAFFPATNFGWNIYKENFLSEVEEISNLKLRLSYGSVGNEGINPGQSQSTADQRDYIINGNQVSGYIPGDVLPNPDLKWETSTTFNAAIDFGLFKNRITSTVEYYNTRTNDLLVLERLDPSSGYASKLTNLGEVENTGIEVTFNADIIRKEDLKVNLGLSYTKNNNKIISLYGKDADNDGIEDDDVLNRRFIGEPINVFYQYEPTGIFQEGENIVNSAQPLALPGDIKLRDVNGDNVINDDDRVITSQTPDWYGTISLGAEYKGLDFSADVYAVQGVTRNNPFLYGYSEGGSLRGVKNGIKQNYWTPENPGGDFPRPREGNDPNNIFSLGLQDASYVRLQNVTLGYTPPEDLLTTFGLTKLRLYVTGSNLITITDFQSYSPERNPDQYPEAVTVAIGLQVGF</sequence>
<dbReference type="InterPro" id="IPR000531">
    <property type="entry name" value="Beta-barrel_TonB"/>
</dbReference>
<keyword evidence="14" id="KW-1185">Reference proteome</keyword>
<evidence type="ECO:0000256" key="5">
    <source>
        <dbReference type="ARBA" id="ARBA00023077"/>
    </source>
</evidence>
<evidence type="ECO:0000256" key="8">
    <source>
        <dbReference type="PROSITE-ProRule" id="PRU01360"/>
    </source>
</evidence>
<evidence type="ECO:0000256" key="1">
    <source>
        <dbReference type="ARBA" id="ARBA00004571"/>
    </source>
</evidence>
<evidence type="ECO:0000256" key="6">
    <source>
        <dbReference type="ARBA" id="ARBA00023136"/>
    </source>
</evidence>
<dbReference type="InterPro" id="IPR037066">
    <property type="entry name" value="Plug_dom_sf"/>
</dbReference>
<keyword evidence="13" id="KW-0675">Receptor</keyword>
<dbReference type="Proteomes" id="UP000008634">
    <property type="component" value="Chromosome"/>
</dbReference>
<evidence type="ECO:0000256" key="3">
    <source>
        <dbReference type="ARBA" id="ARBA00022452"/>
    </source>
</evidence>
<keyword evidence="4 8" id="KW-0812">Transmembrane</keyword>
<dbReference type="SUPFAM" id="SSF56935">
    <property type="entry name" value="Porins"/>
    <property type="match status" value="1"/>
</dbReference>
<dbReference type="InterPro" id="IPR023996">
    <property type="entry name" value="TonB-dep_OMP_SusC/RagA"/>
</dbReference>
<evidence type="ECO:0000256" key="4">
    <source>
        <dbReference type="ARBA" id="ARBA00022692"/>
    </source>
</evidence>
<feature type="domain" description="TonB-dependent receptor-like beta-barrel" evidence="11">
    <location>
        <begin position="406"/>
        <end position="972"/>
    </location>
</feature>
<evidence type="ECO:0000259" key="11">
    <source>
        <dbReference type="Pfam" id="PF00593"/>
    </source>
</evidence>
<evidence type="ECO:0000313" key="13">
    <source>
        <dbReference type="EMBL" id="ADV50847.1"/>
    </source>
</evidence>
<name>E6X937_CELAD</name>
<dbReference type="Pfam" id="PF00593">
    <property type="entry name" value="TonB_dep_Rec_b-barrel"/>
    <property type="match status" value="1"/>
</dbReference>
<comment type="subcellular location">
    <subcellularLocation>
        <location evidence="1 8">Cell outer membrane</location>
        <topology evidence="1 8">Multi-pass membrane protein</topology>
    </subcellularLocation>
</comment>
<proteinExistence type="inferred from homology"/>
<dbReference type="InterPro" id="IPR036942">
    <property type="entry name" value="Beta-barrel_TonB_sf"/>
</dbReference>
<evidence type="ECO:0000259" key="12">
    <source>
        <dbReference type="Pfam" id="PF07715"/>
    </source>
</evidence>
<evidence type="ECO:0000256" key="2">
    <source>
        <dbReference type="ARBA" id="ARBA00022448"/>
    </source>
</evidence>
<gene>
    <name evidence="13" type="ordered locus">Celal_3586</name>
</gene>
<dbReference type="EMBL" id="CP002453">
    <property type="protein sequence ID" value="ADV50847.1"/>
    <property type="molecule type" value="Genomic_DNA"/>
</dbReference>
<dbReference type="Pfam" id="PF07715">
    <property type="entry name" value="Plug"/>
    <property type="match status" value="1"/>
</dbReference>
<dbReference type="GO" id="GO:0009279">
    <property type="term" value="C:cell outer membrane"/>
    <property type="evidence" value="ECO:0007669"/>
    <property type="project" value="UniProtKB-SubCell"/>
</dbReference>
<dbReference type="STRING" id="688270.Celal_3586"/>
<dbReference type="Gene3D" id="2.170.130.10">
    <property type="entry name" value="TonB-dependent receptor, plug domain"/>
    <property type="match status" value="1"/>
</dbReference>
<keyword evidence="10" id="KW-0732">Signal</keyword>
<evidence type="ECO:0000313" key="14">
    <source>
        <dbReference type="Proteomes" id="UP000008634"/>
    </source>
</evidence>